<comment type="caution">
    <text evidence="3">The sequence shown here is derived from an EMBL/GenBank/DDBJ whole genome shotgun (WGS) entry which is preliminary data.</text>
</comment>
<gene>
    <name evidence="3" type="ORF">RND71_037679</name>
</gene>
<accession>A0AAE1QYI1</accession>
<feature type="region of interest" description="Disordered" evidence="1">
    <location>
        <begin position="30"/>
        <end position="97"/>
    </location>
</feature>
<feature type="domain" description="Rab3GAP catalytic subunit conserved" evidence="2">
    <location>
        <begin position="367"/>
        <end position="511"/>
    </location>
</feature>
<feature type="region of interest" description="Disordered" evidence="1">
    <location>
        <begin position="618"/>
        <end position="671"/>
    </location>
</feature>
<evidence type="ECO:0000313" key="3">
    <source>
        <dbReference type="EMBL" id="KAK4341863.1"/>
    </source>
</evidence>
<keyword evidence="4" id="KW-1185">Reference proteome</keyword>
<sequence length="671" mass="74717">MEASFVSRAKTAFHSAAAKAEKVFTDIKKSDLINDPDLDKQLPATSTSEISDDKDESKDGKNSRRRPPPIKAKQDWQERFKNIRIGKRGTEGTDKAESPGMAYAIFDENICFMSEREVPDSKDSESGSTTEESNLWDRDVIPPAAVMKQLAVAIETGKRCITMKDFLASSRGSSPMERASLSLSAVKSLVLRDKDDKFAGEFGADDKVLSLINLLLDAEGHFPGRKVDSANASSLPKDIHGAPPECFIVKLADVTGRMKSLRKMALLWCKIVAELRRLWSEGQYIPGIPPDQIPDLNSCLLYQQFQVINRCISRKNRRIAATESLDSVVRLASSNTDVLVDEGTLPATPVLYAKVSTGELILRLGVDRRSDLTMLETGEPIYTPVMQEEPLLTEDLIKETEELVLRTGSLGAGCSQLLSDMQAFKAANPGCILEDFVRWHSPPDWMEYDTNDETLDANDSLSGRGQLSTRMQKEGNLWRELWETSKPVPAIRQTPLFDEDLAVESILDNLEDISPHELFKQLFISLLGSGFVTAEATLSNNSNLSKLFCDCKEYVIVTCQRSNWFEKVDELCQVYETVETMVLSPDEVIRITFQPEEPSAAPANELKSRFKRLSLIFGNKDKVSPQGQKNQEESPLRQPFSSMFSKKPPKPGSSSPADKPVTSVENDWTIV</sequence>
<feature type="compositionally biased region" description="Low complexity" evidence="1">
    <location>
        <begin position="639"/>
        <end position="660"/>
    </location>
</feature>
<dbReference type="InterPro" id="IPR045700">
    <property type="entry name" value="Rab3GAP1"/>
</dbReference>
<feature type="compositionally biased region" description="Basic and acidic residues" evidence="1">
    <location>
        <begin position="30"/>
        <end position="40"/>
    </location>
</feature>
<evidence type="ECO:0000313" key="4">
    <source>
        <dbReference type="Proteomes" id="UP001291623"/>
    </source>
</evidence>
<feature type="compositionally biased region" description="Basic and acidic residues" evidence="1">
    <location>
        <begin position="88"/>
        <end position="97"/>
    </location>
</feature>
<dbReference type="PANTHER" id="PTHR21422">
    <property type="entry name" value="RAB3 GTPASE-ACTIVATING PROTEIN CATALYTIC SUBUNIT"/>
    <property type="match status" value="1"/>
</dbReference>
<evidence type="ECO:0000259" key="2">
    <source>
        <dbReference type="Pfam" id="PF13890"/>
    </source>
</evidence>
<dbReference type="Proteomes" id="UP001291623">
    <property type="component" value="Unassembled WGS sequence"/>
</dbReference>
<feature type="compositionally biased region" description="Basic and acidic residues" evidence="1">
    <location>
        <begin position="72"/>
        <end position="81"/>
    </location>
</feature>
<name>A0AAE1QYI1_9SOLA</name>
<dbReference type="InterPro" id="IPR026147">
    <property type="entry name" value="Rab3GAP1_conserved"/>
</dbReference>
<dbReference type="PANTHER" id="PTHR21422:SF10">
    <property type="entry name" value="RAB3 GTPASE-ACTIVATING PROTEIN CATALYTIC SUBUNIT"/>
    <property type="match status" value="1"/>
</dbReference>
<dbReference type="EMBL" id="JAVYJV010000021">
    <property type="protein sequence ID" value="KAK4341863.1"/>
    <property type="molecule type" value="Genomic_DNA"/>
</dbReference>
<dbReference type="Pfam" id="PF13890">
    <property type="entry name" value="Rab3-GTPase_cat"/>
    <property type="match status" value="1"/>
</dbReference>
<reference evidence="3" key="1">
    <citation type="submission" date="2023-12" db="EMBL/GenBank/DDBJ databases">
        <title>Genome assembly of Anisodus tanguticus.</title>
        <authorList>
            <person name="Wang Y.-J."/>
        </authorList>
    </citation>
    <scope>NUCLEOTIDE SEQUENCE</scope>
    <source>
        <strain evidence="3">KB-2021</strain>
        <tissue evidence="3">Leaf</tissue>
    </source>
</reference>
<evidence type="ECO:0000256" key="1">
    <source>
        <dbReference type="SAM" id="MobiDB-lite"/>
    </source>
</evidence>
<proteinExistence type="predicted"/>
<dbReference type="GO" id="GO:0005096">
    <property type="term" value="F:GTPase activator activity"/>
    <property type="evidence" value="ECO:0007669"/>
    <property type="project" value="InterPro"/>
</dbReference>
<organism evidence="3 4">
    <name type="scientific">Anisodus tanguticus</name>
    <dbReference type="NCBI Taxonomy" id="243964"/>
    <lineage>
        <taxon>Eukaryota</taxon>
        <taxon>Viridiplantae</taxon>
        <taxon>Streptophyta</taxon>
        <taxon>Embryophyta</taxon>
        <taxon>Tracheophyta</taxon>
        <taxon>Spermatophyta</taxon>
        <taxon>Magnoliopsida</taxon>
        <taxon>eudicotyledons</taxon>
        <taxon>Gunneridae</taxon>
        <taxon>Pentapetalae</taxon>
        <taxon>asterids</taxon>
        <taxon>lamiids</taxon>
        <taxon>Solanales</taxon>
        <taxon>Solanaceae</taxon>
        <taxon>Solanoideae</taxon>
        <taxon>Hyoscyameae</taxon>
        <taxon>Anisodus</taxon>
    </lineage>
</organism>
<dbReference type="AlphaFoldDB" id="A0AAE1QYI1"/>
<protein>
    <recommendedName>
        <fullName evidence="2">Rab3GAP catalytic subunit conserved domain-containing protein</fullName>
    </recommendedName>
</protein>